<dbReference type="EnsemblMetazoa" id="ACUA016933-RA">
    <property type="protein sequence ID" value="ACUA016933-PA"/>
    <property type="gene ID" value="ACUA016933"/>
</dbReference>
<keyword evidence="2 5" id="KW-0812">Transmembrane</keyword>
<evidence type="ECO:0000256" key="1">
    <source>
        <dbReference type="ARBA" id="ARBA00004141"/>
    </source>
</evidence>
<dbReference type="Proteomes" id="UP000075883">
    <property type="component" value="Unassembled WGS sequence"/>
</dbReference>
<dbReference type="VEuPathDB" id="VectorBase:ACUA016933"/>
<keyword evidence="3 5" id="KW-1133">Transmembrane helix</keyword>
<evidence type="ECO:0000256" key="2">
    <source>
        <dbReference type="ARBA" id="ARBA00022692"/>
    </source>
</evidence>
<organism evidence="6 7">
    <name type="scientific">Anopheles culicifacies</name>
    <dbReference type="NCBI Taxonomy" id="139723"/>
    <lineage>
        <taxon>Eukaryota</taxon>
        <taxon>Metazoa</taxon>
        <taxon>Ecdysozoa</taxon>
        <taxon>Arthropoda</taxon>
        <taxon>Hexapoda</taxon>
        <taxon>Insecta</taxon>
        <taxon>Pterygota</taxon>
        <taxon>Neoptera</taxon>
        <taxon>Endopterygota</taxon>
        <taxon>Diptera</taxon>
        <taxon>Nematocera</taxon>
        <taxon>Culicoidea</taxon>
        <taxon>Culicidae</taxon>
        <taxon>Anophelinae</taxon>
        <taxon>Anopheles</taxon>
        <taxon>culicifacies species complex</taxon>
    </lineage>
</organism>
<protein>
    <submittedName>
        <fullName evidence="6">Uncharacterized protein</fullName>
    </submittedName>
</protein>
<reference evidence="6" key="2">
    <citation type="submission" date="2020-05" db="UniProtKB">
        <authorList>
            <consortium name="EnsemblMetazoa"/>
        </authorList>
    </citation>
    <scope>IDENTIFICATION</scope>
    <source>
        <strain evidence="6">A-37</strain>
    </source>
</reference>
<dbReference type="STRING" id="139723.A0A182MFC6"/>
<evidence type="ECO:0000256" key="5">
    <source>
        <dbReference type="SAM" id="Phobius"/>
    </source>
</evidence>
<accession>A0A182MFC6</accession>
<proteinExistence type="predicted"/>
<evidence type="ECO:0000313" key="6">
    <source>
        <dbReference type="EnsemblMetazoa" id="ACUA016933-PA"/>
    </source>
</evidence>
<dbReference type="InterPro" id="IPR036259">
    <property type="entry name" value="MFS_trans_sf"/>
</dbReference>
<feature type="transmembrane region" description="Helical" evidence="5">
    <location>
        <begin position="47"/>
        <end position="67"/>
    </location>
</feature>
<dbReference type="PANTHER" id="PTHR10924:SF4">
    <property type="entry name" value="GH15861P"/>
    <property type="match status" value="1"/>
</dbReference>
<evidence type="ECO:0000256" key="4">
    <source>
        <dbReference type="ARBA" id="ARBA00023136"/>
    </source>
</evidence>
<dbReference type="Gene3D" id="1.20.1250.20">
    <property type="entry name" value="MFS general substrate transporter like domains"/>
    <property type="match status" value="1"/>
</dbReference>
<keyword evidence="7" id="KW-1185">Reference proteome</keyword>
<dbReference type="EMBL" id="AXCM01017948">
    <property type="status" value="NOT_ANNOTATED_CDS"/>
    <property type="molecule type" value="Genomic_DNA"/>
</dbReference>
<dbReference type="PANTHER" id="PTHR10924">
    <property type="entry name" value="MAJOR FACILITATOR SUPERFAMILY PROTEIN-RELATED"/>
    <property type="match status" value="1"/>
</dbReference>
<evidence type="ECO:0000313" key="7">
    <source>
        <dbReference type="Proteomes" id="UP000075883"/>
    </source>
</evidence>
<evidence type="ECO:0000256" key="3">
    <source>
        <dbReference type="ARBA" id="ARBA00022989"/>
    </source>
</evidence>
<feature type="transmembrane region" description="Helical" evidence="5">
    <location>
        <begin position="7"/>
        <end position="27"/>
    </location>
</feature>
<dbReference type="AlphaFoldDB" id="A0A182MFC6"/>
<dbReference type="GO" id="GO:0016020">
    <property type="term" value="C:membrane"/>
    <property type="evidence" value="ECO:0007669"/>
    <property type="project" value="UniProtKB-SubCell"/>
</dbReference>
<name>A0A182MFC6_9DIPT</name>
<dbReference type="GO" id="GO:0020037">
    <property type="term" value="F:heme binding"/>
    <property type="evidence" value="ECO:0007669"/>
    <property type="project" value="TreeGrafter"/>
</dbReference>
<comment type="subcellular location">
    <subcellularLocation>
        <location evidence="1">Membrane</location>
        <topology evidence="1">Multi-pass membrane protein</topology>
    </subcellularLocation>
</comment>
<dbReference type="InterPro" id="IPR049680">
    <property type="entry name" value="FLVCR1-2_SLC49-like"/>
</dbReference>
<dbReference type="SUPFAM" id="SSF103473">
    <property type="entry name" value="MFS general substrate transporter"/>
    <property type="match status" value="1"/>
</dbReference>
<dbReference type="GO" id="GO:0015232">
    <property type="term" value="F:heme transmembrane transporter activity"/>
    <property type="evidence" value="ECO:0007669"/>
    <property type="project" value="TreeGrafter"/>
</dbReference>
<feature type="transmembrane region" description="Helical" evidence="5">
    <location>
        <begin position="106"/>
        <end position="127"/>
    </location>
</feature>
<reference evidence="7" key="1">
    <citation type="submission" date="2013-09" db="EMBL/GenBank/DDBJ databases">
        <title>The Genome Sequence of Anopheles culicifacies species A.</title>
        <authorList>
            <consortium name="The Broad Institute Genomics Platform"/>
            <person name="Neafsey D.E."/>
            <person name="Besansky N."/>
            <person name="Howell P."/>
            <person name="Walton C."/>
            <person name="Young S.K."/>
            <person name="Zeng Q."/>
            <person name="Gargeya S."/>
            <person name="Fitzgerald M."/>
            <person name="Haas B."/>
            <person name="Abouelleil A."/>
            <person name="Allen A.W."/>
            <person name="Alvarado L."/>
            <person name="Arachchi H.M."/>
            <person name="Berlin A.M."/>
            <person name="Chapman S.B."/>
            <person name="Gainer-Dewar J."/>
            <person name="Goldberg J."/>
            <person name="Griggs A."/>
            <person name="Gujja S."/>
            <person name="Hansen M."/>
            <person name="Howarth C."/>
            <person name="Imamovic A."/>
            <person name="Ireland A."/>
            <person name="Larimer J."/>
            <person name="McCowan C."/>
            <person name="Murphy C."/>
            <person name="Pearson M."/>
            <person name="Poon T.W."/>
            <person name="Priest M."/>
            <person name="Roberts A."/>
            <person name="Saif S."/>
            <person name="Shea T."/>
            <person name="Sisk P."/>
            <person name="Sykes S."/>
            <person name="Wortman J."/>
            <person name="Nusbaum C."/>
            <person name="Birren B."/>
        </authorList>
    </citation>
    <scope>NUCLEOTIDE SEQUENCE [LARGE SCALE GENOMIC DNA]</scope>
    <source>
        <strain evidence="7">A-37</strain>
    </source>
</reference>
<dbReference type="GO" id="GO:0097037">
    <property type="term" value="P:heme export"/>
    <property type="evidence" value="ECO:0007669"/>
    <property type="project" value="TreeGrafter"/>
</dbReference>
<keyword evidence="4 5" id="KW-0472">Membrane</keyword>
<sequence>MTAKKLIYSIQQCFGMDPLGIAVGFLVPPMLVENHDDISLIGDDLRLMFYIVAGVTTVLVVLVLFFFKAAPPTPPSAAQEATKTPNPLQSSPFLHSIKNLMLNRNYVLLLISYGMNVGVFYAISTLLNQVRWDMRVDFCPEHDMSI</sequence>